<feature type="domain" description="Extensin-like C-terminal" evidence="1">
    <location>
        <begin position="63"/>
        <end position="237"/>
    </location>
</feature>
<reference evidence="2 3" key="1">
    <citation type="submission" date="2012-09" db="EMBL/GenBank/DDBJ databases">
        <title>Genome Sequence of alkane-degrading Bacterium Alcanivorax venustensis ISO4.</title>
        <authorList>
            <person name="Lai Q."/>
            <person name="Shao Z."/>
        </authorList>
    </citation>
    <scope>NUCLEOTIDE SEQUENCE [LARGE SCALE GENOMIC DNA]</scope>
    <source>
        <strain evidence="2 3">ISO4</strain>
    </source>
</reference>
<dbReference type="RefSeq" id="WP_194855038.1">
    <property type="nucleotide sequence ID" value="NZ_ARXR01000003.1"/>
</dbReference>
<dbReference type="InterPro" id="IPR009683">
    <property type="entry name" value="Extensin-like_C"/>
</dbReference>
<evidence type="ECO:0000313" key="2">
    <source>
        <dbReference type="EMBL" id="MBF5051897.1"/>
    </source>
</evidence>
<evidence type="ECO:0000313" key="3">
    <source>
        <dbReference type="Proteomes" id="UP000644441"/>
    </source>
</evidence>
<dbReference type="Proteomes" id="UP000644441">
    <property type="component" value="Unassembled WGS sequence"/>
</dbReference>
<name>A0ABS0ACU6_9GAMM</name>
<sequence>MKRLSQILVLLLLIAAPLFVLGLHQQWWSVPRHWNPFMPLHVTDPVTPVTGWKLSRLEDRPQACLDALNTAPEDALDHLPLEDYTPVESCPLTNVVRVRRTGVTFNNSFVARCPLALAWVMFERHGLQPAAREQFGQPVRTVWHYGTFSCRNIYNREEDRRSDHATASALDLAALTLADGTRISVQDDWDGEGDKAAFLRSLQNRACEYFGTVLGPDYNQAHADHFHLGLRGFRICR</sequence>
<proteinExistence type="predicted"/>
<gene>
    <name evidence="2" type="ORF">ISO4_00499</name>
</gene>
<dbReference type="Pfam" id="PF06904">
    <property type="entry name" value="Extensin-like_C"/>
    <property type="match status" value="1"/>
</dbReference>
<keyword evidence="3" id="KW-1185">Reference proteome</keyword>
<organism evidence="2 3">
    <name type="scientific">Alloalcanivorax venustensis ISO4</name>
    <dbReference type="NCBI Taxonomy" id="1177184"/>
    <lineage>
        <taxon>Bacteria</taxon>
        <taxon>Pseudomonadati</taxon>
        <taxon>Pseudomonadota</taxon>
        <taxon>Gammaproteobacteria</taxon>
        <taxon>Oceanospirillales</taxon>
        <taxon>Alcanivoracaceae</taxon>
        <taxon>Alloalcanivorax</taxon>
    </lineage>
</organism>
<protein>
    <submittedName>
        <fullName evidence="2">Extensin-like protein</fullName>
    </submittedName>
</protein>
<evidence type="ECO:0000259" key="1">
    <source>
        <dbReference type="Pfam" id="PF06904"/>
    </source>
</evidence>
<comment type="caution">
    <text evidence="2">The sequence shown here is derived from an EMBL/GenBank/DDBJ whole genome shotgun (WGS) entry which is preliminary data.</text>
</comment>
<accession>A0ABS0ACU6</accession>
<dbReference type="EMBL" id="ARXR01000003">
    <property type="protein sequence ID" value="MBF5051897.1"/>
    <property type="molecule type" value="Genomic_DNA"/>
</dbReference>